<keyword evidence="1" id="KW-0472">Membrane</keyword>
<organism evidence="2">
    <name type="scientific">Chromera velia CCMP2878</name>
    <dbReference type="NCBI Taxonomy" id="1169474"/>
    <lineage>
        <taxon>Eukaryota</taxon>
        <taxon>Sar</taxon>
        <taxon>Alveolata</taxon>
        <taxon>Colpodellida</taxon>
        <taxon>Chromeraceae</taxon>
        <taxon>Chromera</taxon>
    </lineage>
</organism>
<keyword evidence="1" id="KW-1133">Transmembrane helix</keyword>
<keyword evidence="1" id="KW-0812">Transmembrane</keyword>
<protein>
    <submittedName>
        <fullName evidence="2">Uncharacterized protein</fullName>
    </submittedName>
</protein>
<dbReference type="PhylomeDB" id="A0A0G4I871"/>
<gene>
    <name evidence="2" type="ORF">Cvel_11874</name>
</gene>
<feature type="transmembrane region" description="Helical" evidence="1">
    <location>
        <begin position="168"/>
        <end position="189"/>
    </location>
</feature>
<dbReference type="VEuPathDB" id="CryptoDB:Cvel_11874"/>
<evidence type="ECO:0000256" key="1">
    <source>
        <dbReference type="SAM" id="Phobius"/>
    </source>
</evidence>
<feature type="transmembrane region" description="Helical" evidence="1">
    <location>
        <begin position="6"/>
        <end position="28"/>
    </location>
</feature>
<reference evidence="2" key="1">
    <citation type="submission" date="2014-11" db="EMBL/GenBank/DDBJ databases">
        <authorList>
            <person name="Otto D Thomas"/>
            <person name="Naeem Raeece"/>
        </authorList>
    </citation>
    <scope>NUCLEOTIDE SEQUENCE</scope>
</reference>
<dbReference type="AlphaFoldDB" id="A0A0G4I871"/>
<accession>A0A0G4I871</accession>
<dbReference type="EMBL" id="CDMZ01005625">
    <property type="protein sequence ID" value="CEM53313.1"/>
    <property type="molecule type" value="Genomic_DNA"/>
</dbReference>
<sequence>MVFGSFGVKGSALLLVGSIGAFLSLYMLGDAFHQSFECVSTAPSSCTNWRGADMGYLTEKLVNQDYLGWGNYTTSSTDNETTSSYSSDVSYYTSTVDEVVECASDTTFTGNKMLEFAPQRPTEACFLAGCSWRQCLRVTSSCSNGTRNAFQSASCFDRTSVVAAAPSVVALVITLAASSAALVTTGILLGT</sequence>
<name>A0A0G4I871_9ALVE</name>
<evidence type="ECO:0000313" key="2">
    <source>
        <dbReference type="EMBL" id="CEM53313.1"/>
    </source>
</evidence>
<proteinExistence type="predicted"/>